<dbReference type="InterPro" id="IPR011610">
    <property type="entry name" value="SAM_mthyl_Trfase_ML2640-like"/>
</dbReference>
<dbReference type="InterPro" id="IPR007213">
    <property type="entry name" value="Ppm1/Ppm2/Tcmp"/>
</dbReference>
<comment type="function">
    <text evidence="4">Exhibits S-adenosyl-L-methionine-dependent methyltransferase activity.</text>
</comment>
<protein>
    <recommendedName>
        <fullName evidence="4">S-adenosyl-L-methionine-dependent methyltransferase</fullName>
        <ecNumber evidence="4">2.1.1.-</ecNumber>
    </recommendedName>
</protein>
<evidence type="ECO:0000256" key="2">
    <source>
        <dbReference type="ARBA" id="ARBA00022603"/>
    </source>
</evidence>
<dbReference type="EMBL" id="SMOD01000028">
    <property type="protein sequence ID" value="TDG04405.1"/>
    <property type="molecule type" value="Genomic_DNA"/>
</dbReference>
<dbReference type="RefSeq" id="WP_133186501.1">
    <property type="nucleotide sequence ID" value="NZ_SMOD01000028.1"/>
</dbReference>
<dbReference type="PANTHER" id="PTHR43619">
    <property type="entry name" value="S-ADENOSYL-L-METHIONINE-DEPENDENT METHYLTRANSFERASE YKTD-RELATED"/>
    <property type="match status" value="1"/>
</dbReference>
<dbReference type="Gene3D" id="3.40.50.150">
    <property type="entry name" value="Vaccinia Virus protein VP39"/>
    <property type="match status" value="1"/>
</dbReference>
<keyword evidence="4" id="KW-0949">S-adenosyl-L-methionine</keyword>
<sequence length="293" mass="32767">MTREAARTGTGPTTLVAVEQKLPRAERIVDDALAAAFLPVAARAFLACCGPRTARWMMQATERKYPGLWGGMLCRKRYIDEALQDASPHVGALVNLGAGFDTRAFRPGPGPALPAWELDQPVNIEAKRRRVAARFGSVPVHVKLVPIDFEREPIAAALAKQGYERTRRTFFIWEGVTQYLDEASVRATLEFLSTAAPGSRLALTYVRHDFLEGRELFGAPAMYRRFVEQQRIWRFGLDPQALSAFLAPYGWRVLDHPEPEAFERRYIAPTGRLLTCMPMERCVLAQRVAPSGP</sequence>
<dbReference type="InterPro" id="IPR029063">
    <property type="entry name" value="SAM-dependent_MTases_sf"/>
</dbReference>
<dbReference type="GO" id="GO:0032259">
    <property type="term" value="P:methylation"/>
    <property type="evidence" value="ECO:0007669"/>
    <property type="project" value="UniProtKB-KW"/>
</dbReference>
<dbReference type="Proteomes" id="UP000295606">
    <property type="component" value="Unassembled WGS sequence"/>
</dbReference>
<evidence type="ECO:0000256" key="4">
    <source>
        <dbReference type="RuleBase" id="RU362030"/>
    </source>
</evidence>
<dbReference type="AlphaFoldDB" id="A0A4R5L7K1"/>
<evidence type="ECO:0000313" key="5">
    <source>
        <dbReference type="EMBL" id="TDG04405.1"/>
    </source>
</evidence>
<gene>
    <name evidence="5" type="ORF">E1N52_29550</name>
</gene>
<comment type="similarity">
    <text evidence="1 4">Belongs to the UPF0677 family.</text>
</comment>
<evidence type="ECO:0000256" key="3">
    <source>
        <dbReference type="ARBA" id="ARBA00022679"/>
    </source>
</evidence>
<evidence type="ECO:0000256" key="1">
    <source>
        <dbReference type="ARBA" id="ARBA00008138"/>
    </source>
</evidence>
<dbReference type="Pfam" id="PF04072">
    <property type="entry name" value="LCM"/>
    <property type="match status" value="1"/>
</dbReference>
<dbReference type="SUPFAM" id="SSF53335">
    <property type="entry name" value="S-adenosyl-L-methionine-dependent methyltransferases"/>
    <property type="match status" value="1"/>
</dbReference>
<keyword evidence="3 5" id="KW-0808">Transferase</keyword>
<proteinExistence type="inferred from homology"/>
<name>A0A4R5L7K1_9BURK</name>
<dbReference type="PANTHER" id="PTHR43619:SF2">
    <property type="entry name" value="S-ADENOSYL-L-METHIONINE-DEPENDENT METHYLTRANSFERASES SUPERFAMILY PROTEIN"/>
    <property type="match status" value="1"/>
</dbReference>
<comment type="caution">
    <text evidence="5">The sequence shown here is derived from an EMBL/GenBank/DDBJ whole genome shotgun (WGS) entry which is preliminary data.</text>
</comment>
<dbReference type="EC" id="2.1.1.-" evidence="4"/>
<dbReference type="GO" id="GO:0008168">
    <property type="term" value="F:methyltransferase activity"/>
    <property type="evidence" value="ECO:0007669"/>
    <property type="project" value="UniProtKB-UniRule"/>
</dbReference>
<accession>A0A4R5L7K1</accession>
<organism evidence="5 6">
    <name type="scientific">Paraburkholderia guartelaensis</name>
    <dbReference type="NCBI Taxonomy" id="2546446"/>
    <lineage>
        <taxon>Bacteria</taxon>
        <taxon>Pseudomonadati</taxon>
        <taxon>Pseudomonadota</taxon>
        <taxon>Betaproteobacteria</taxon>
        <taxon>Burkholderiales</taxon>
        <taxon>Burkholderiaceae</taxon>
        <taxon>Paraburkholderia</taxon>
    </lineage>
</organism>
<keyword evidence="2 4" id="KW-0489">Methyltransferase</keyword>
<dbReference type="OrthoDB" id="9800233at2"/>
<evidence type="ECO:0000313" key="6">
    <source>
        <dbReference type="Proteomes" id="UP000295606"/>
    </source>
</evidence>
<reference evidence="5 6" key="1">
    <citation type="submission" date="2019-03" db="EMBL/GenBank/DDBJ databases">
        <title>Paraburkholderia sp. isolated from native Mimosa gymnas in Guartela State Park, Brazil.</title>
        <authorList>
            <person name="Paulitsch F."/>
            <person name="Hungria M."/>
            <person name="Delamuta J.R.M."/>
            <person name="Ribeiro R.A."/>
            <person name="Dall'Agnol R."/>
            <person name="Silva J.S.B."/>
        </authorList>
    </citation>
    <scope>NUCLEOTIDE SEQUENCE [LARGE SCALE GENOMIC DNA]</scope>
    <source>
        <strain evidence="5 6">CNPSo 3008</strain>
    </source>
</reference>
<dbReference type="NCBIfam" id="TIGR00027">
    <property type="entry name" value="mthyl_TIGR00027"/>
    <property type="match status" value="1"/>
</dbReference>